<evidence type="ECO:0000256" key="7">
    <source>
        <dbReference type="ARBA" id="ARBA00023298"/>
    </source>
</evidence>
<dbReference type="GO" id="GO:0006887">
    <property type="term" value="P:exocytosis"/>
    <property type="evidence" value="ECO:0007669"/>
    <property type="project" value="UniProtKB-KW"/>
</dbReference>
<name>A0AAJ6QX33_9ACAR</name>
<organism evidence="9 10">
    <name type="scientific">Galendromus occidentalis</name>
    <name type="common">western predatory mite</name>
    <dbReference type="NCBI Taxonomy" id="34638"/>
    <lineage>
        <taxon>Eukaryota</taxon>
        <taxon>Metazoa</taxon>
        <taxon>Ecdysozoa</taxon>
        <taxon>Arthropoda</taxon>
        <taxon>Chelicerata</taxon>
        <taxon>Arachnida</taxon>
        <taxon>Acari</taxon>
        <taxon>Parasitiformes</taxon>
        <taxon>Mesostigmata</taxon>
        <taxon>Gamasina</taxon>
        <taxon>Phytoseioidea</taxon>
        <taxon>Phytoseiidae</taxon>
        <taxon>Typhlodrominae</taxon>
        <taxon>Galendromus</taxon>
    </lineage>
</organism>
<evidence type="ECO:0000256" key="1">
    <source>
        <dbReference type="ARBA" id="ARBA00004175"/>
    </source>
</evidence>
<feature type="repeat" description="ANK" evidence="8">
    <location>
        <begin position="58"/>
        <end position="90"/>
    </location>
</feature>
<evidence type="ECO:0000256" key="8">
    <source>
        <dbReference type="PROSITE-ProRule" id="PRU00023"/>
    </source>
</evidence>
<keyword evidence="7" id="KW-0472">Membrane</keyword>
<evidence type="ECO:0000256" key="5">
    <source>
        <dbReference type="ARBA" id="ARBA00023028"/>
    </source>
</evidence>
<evidence type="ECO:0000256" key="3">
    <source>
        <dbReference type="ARBA" id="ARBA00022537"/>
    </source>
</evidence>
<dbReference type="Proteomes" id="UP000694867">
    <property type="component" value="Unplaced"/>
</dbReference>
<evidence type="ECO:0000256" key="6">
    <source>
        <dbReference type="ARBA" id="ARBA00023043"/>
    </source>
</evidence>
<dbReference type="InterPro" id="IPR036770">
    <property type="entry name" value="Ankyrin_rpt-contain_sf"/>
</dbReference>
<keyword evidence="3" id="KW-1052">Target cell membrane</keyword>
<protein>
    <submittedName>
        <fullName evidence="10">Ankyrin repeat domain-containing protein 39</fullName>
    </submittedName>
</protein>
<dbReference type="RefSeq" id="XP_003746900.2">
    <property type="nucleotide sequence ID" value="XM_003746852.2"/>
</dbReference>
<proteinExistence type="predicted"/>
<dbReference type="AlphaFoldDB" id="A0AAJ6QX33"/>
<gene>
    <name evidence="10" type="primary">LOC100897900</name>
</gene>
<dbReference type="InterPro" id="IPR002110">
    <property type="entry name" value="Ankyrin_rpt"/>
</dbReference>
<comment type="subcellular location">
    <subcellularLocation>
        <location evidence="1">Target cell membrane</location>
    </subcellularLocation>
</comment>
<evidence type="ECO:0000313" key="9">
    <source>
        <dbReference type="Proteomes" id="UP000694867"/>
    </source>
</evidence>
<keyword evidence="6 8" id="KW-0040">ANK repeat</keyword>
<accession>A0AAJ6QX33</accession>
<keyword evidence="5" id="KW-0528">Neurotoxin</keyword>
<dbReference type="PANTHER" id="PTHR24171">
    <property type="entry name" value="ANKYRIN REPEAT DOMAIN-CONTAINING PROTEIN 39-RELATED"/>
    <property type="match status" value="1"/>
</dbReference>
<dbReference type="PANTHER" id="PTHR24171:SF9">
    <property type="entry name" value="ANKYRIN REPEAT DOMAIN-CONTAINING PROTEIN 39"/>
    <property type="match status" value="1"/>
</dbReference>
<evidence type="ECO:0000313" key="10">
    <source>
        <dbReference type="RefSeq" id="XP_003746900.2"/>
    </source>
</evidence>
<dbReference type="PROSITE" id="PS50088">
    <property type="entry name" value="ANK_REPEAT"/>
    <property type="match status" value="1"/>
</dbReference>
<keyword evidence="9" id="KW-1185">Reference proteome</keyword>
<keyword evidence="5" id="KW-0638">Presynaptic neurotoxin</keyword>
<keyword evidence="4" id="KW-0677">Repeat</keyword>
<dbReference type="SMART" id="SM00248">
    <property type="entry name" value="ANK"/>
    <property type="match status" value="4"/>
</dbReference>
<keyword evidence="7" id="KW-1053">Target membrane</keyword>
<dbReference type="GO" id="GO:0044231">
    <property type="term" value="C:host cell presynaptic membrane"/>
    <property type="evidence" value="ECO:0007669"/>
    <property type="project" value="UniProtKB-KW"/>
</dbReference>
<dbReference type="KEGG" id="goe:100897900"/>
<keyword evidence="2" id="KW-0268">Exocytosis</keyword>
<dbReference type="GeneID" id="100897900"/>
<keyword evidence="5" id="KW-0800">Toxin</keyword>
<reference evidence="10" key="1">
    <citation type="submission" date="2025-08" db="UniProtKB">
        <authorList>
            <consortium name="RefSeq"/>
        </authorList>
    </citation>
    <scope>IDENTIFICATION</scope>
</reference>
<evidence type="ECO:0000256" key="2">
    <source>
        <dbReference type="ARBA" id="ARBA00022483"/>
    </source>
</evidence>
<sequence length="168" mass="17961">MSDCGTNSCLCHASTAVSQSMDEMDFEKGLWGAASDGNLARIRDLINKGKNPNDPDSYGYTALHYAARGGRVEVVRELLSRGACPRAQTRGGATPGHRAAYAGHEAVLWSLLVDGAESLVDSDGDTVVHKAVKGGHHSLALEIIARFPGLATVRNNRQQLYDLREAAD</sequence>
<dbReference type="Gene3D" id="1.25.40.20">
    <property type="entry name" value="Ankyrin repeat-containing domain"/>
    <property type="match status" value="1"/>
</dbReference>
<dbReference type="GO" id="GO:0044218">
    <property type="term" value="C:other organism cell membrane"/>
    <property type="evidence" value="ECO:0007669"/>
    <property type="project" value="UniProtKB-KW"/>
</dbReference>
<dbReference type="PROSITE" id="PS50297">
    <property type="entry name" value="ANK_REP_REGION"/>
    <property type="match status" value="1"/>
</dbReference>
<dbReference type="SUPFAM" id="SSF48403">
    <property type="entry name" value="Ankyrin repeat"/>
    <property type="match status" value="1"/>
</dbReference>
<dbReference type="Pfam" id="PF12796">
    <property type="entry name" value="Ank_2"/>
    <property type="match status" value="1"/>
</dbReference>
<evidence type="ECO:0000256" key="4">
    <source>
        <dbReference type="ARBA" id="ARBA00022737"/>
    </source>
</evidence>